<dbReference type="SMART" id="SM00965">
    <property type="entry name" value="STN"/>
    <property type="match status" value="1"/>
</dbReference>
<dbReference type="InterPro" id="IPR036942">
    <property type="entry name" value="Beta-barrel_TonB_sf"/>
</dbReference>
<proteinExistence type="inferred from homology"/>
<keyword evidence="2 7" id="KW-0813">Transport</keyword>
<evidence type="ECO:0000256" key="2">
    <source>
        <dbReference type="ARBA" id="ARBA00022448"/>
    </source>
</evidence>
<dbReference type="AlphaFoldDB" id="A0A1M4VYC1"/>
<keyword evidence="5 7" id="KW-0472">Membrane</keyword>
<keyword evidence="4 7" id="KW-0812">Transmembrane</keyword>
<keyword evidence="10" id="KW-0675">Receptor</keyword>
<accession>A0A1M4VYC1</accession>
<evidence type="ECO:0000256" key="1">
    <source>
        <dbReference type="ARBA" id="ARBA00004571"/>
    </source>
</evidence>
<dbReference type="InterPro" id="IPR011662">
    <property type="entry name" value="Secretin/TonB_short_N"/>
</dbReference>
<dbReference type="Gene3D" id="3.55.50.30">
    <property type="match status" value="1"/>
</dbReference>
<gene>
    <name evidence="10" type="ORF">SAMN02745117_00759</name>
</gene>
<evidence type="ECO:0000256" key="4">
    <source>
        <dbReference type="ARBA" id="ARBA00022692"/>
    </source>
</evidence>
<keyword evidence="8" id="KW-0732">Signal</keyword>
<evidence type="ECO:0000256" key="5">
    <source>
        <dbReference type="ARBA" id="ARBA00023136"/>
    </source>
</evidence>
<dbReference type="Proteomes" id="UP000184327">
    <property type="component" value="Unassembled WGS sequence"/>
</dbReference>
<dbReference type="EMBL" id="FQUZ01000006">
    <property type="protein sequence ID" value="SHE73863.1"/>
    <property type="molecule type" value="Genomic_DNA"/>
</dbReference>
<dbReference type="GO" id="GO:0009279">
    <property type="term" value="C:cell outer membrane"/>
    <property type="evidence" value="ECO:0007669"/>
    <property type="project" value="UniProtKB-SubCell"/>
</dbReference>
<comment type="subcellular location">
    <subcellularLocation>
        <location evidence="1 7">Cell outer membrane</location>
        <topology evidence="1 7">Multi-pass membrane protein</topology>
    </subcellularLocation>
</comment>
<dbReference type="PROSITE" id="PS52016">
    <property type="entry name" value="TONB_DEPENDENT_REC_3"/>
    <property type="match status" value="1"/>
</dbReference>
<organism evidence="10 11">
    <name type="scientific">Lampropedia hyalina DSM 16112</name>
    <dbReference type="NCBI Taxonomy" id="1122156"/>
    <lineage>
        <taxon>Bacteria</taxon>
        <taxon>Pseudomonadati</taxon>
        <taxon>Pseudomonadota</taxon>
        <taxon>Betaproteobacteria</taxon>
        <taxon>Burkholderiales</taxon>
        <taxon>Comamonadaceae</taxon>
        <taxon>Lampropedia</taxon>
    </lineage>
</organism>
<evidence type="ECO:0000256" key="8">
    <source>
        <dbReference type="SAM" id="SignalP"/>
    </source>
</evidence>
<dbReference type="PROSITE" id="PS51318">
    <property type="entry name" value="TAT"/>
    <property type="match status" value="1"/>
</dbReference>
<dbReference type="OrthoDB" id="9768147at2"/>
<evidence type="ECO:0000256" key="7">
    <source>
        <dbReference type="PROSITE-ProRule" id="PRU01360"/>
    </source>
</evidence>
<dbReference type="STRING" id="1122156.SAMN02745117_00759"/>
<comment type="similarity">
    <text evidence="7">Belongs to the TonB-dependent receptor family.</text>
</comment>
<dbReference type="Pfam" id="PF07660">
    <property type="entry name" value="STN"/>
    <property type="match status" value="1"/>
</dbReference>
<evidence type="ECO:0000256" key="3">
    <source>
        <dbReference type="ARBA" id="ARBA00022452"/>
    </source>
</evidence>
<dbReference type="InterPro" id="IPR006311">
    <property type="entry name" value="TAT_signal"/>
</dbReference>
<keyword evidence="6 7" id="KW-0998">Cell outer membrane</keyword>
<evidence type="ECO:0000313" key="10">
    <source>
        <dbReference type="EMBL" id="SHE73863.1"/>
    </source>
</evidence>
<reference evidence="10 11" key="1">
    <citation type="submission" date="2016-11" db="EMBL/GenBank/DDBJ databases">
        <authorList>
            <person name="Jaros S."/>
            <person name="Januszkiewicz K."/>
            <person name="Wedrychowicz H."/>
        </authorList>
    </citation>
    <scope>NUCLEOTIDE SEQUENCE [LARGE SCALE GENOMIC DNA]</scope>
    <source>
        <strain evidence="10 11">DSM 16112</strain>
    </source>
</reference>
<dbReference type="InterPro" id="IPR039426">
    <property type="entry name" value="TonB-dep_rcpt-like"/>
</dbReference>
<evidence type="ECO:0000256" key="6">
    <source>
        <dbReference type="ARBA" id="ARBA00023237"/>
    </source>
</evidence>
<evidence type="ECO:0000313" key="11">
    <source>
        <dbReference type="Proteomes" id="UP000184327"/>
    </source>
</evidence>
<sequence length="991" mass="111685">MNPKLEKPLMQQHAVAHRRRFLTPVALAALLALGLGHSLPAQAQTATTQTYNLPAASLESTLAQIARRAGRMVSFAPELVAGKQSAPVKGQYEVAAALRQALAGTGLELTEAADGTFSLRRTPVAAVKPRASAPAPRQGDQTLGLVLVEATYPKTISREMLDKIPNRTRSTEDALRIFSEVQFDDQSLVSDQGGEIKPPFIAISGGKPYENSYVIDGLGNNNYVIPPTFSNNGRVYHPSYISTFGHSSEPMGMVQNYSLNPELIERIDLLDARVPVNYSGFTGGVVSAITRKPSTDRIKGNMYWGHSRSSWEKRFYDPLAMEGSNPEETYDASWQPKYERNSMGVNLNIPVSERLAAIVSYDTTRSKIPMRYYSGDEAVHEDKNQRRQSHTLFGSVGGDLGEGLDFKLTGVYYLYRGDYFGNRAINSESRQEQENFDFSLNANKRTDQGTFHLKSKYGDMTSRRDVLQGHTYLAWMTYGDKNWGYPNGELSWNDDPSSATYGRIWGPGYSVDGNFYAYDQDYKQRTFNTALDFDVDPVKWGSTTHRINVGASTEIVWADVDAGAGTVYNGLNYLSPNQPLAPGQDGVSYNWERTGGQLYDHYLDVKDVMEPFQRSASTRTFSLWVQDSIGWKDFVFRPGVRMDYDDQYQNYNLAPRLTTEWDVMGKGNSLLSVGLARYYGGPNMYYNLYKYYSYKRFTRQSPNKIGPDGYLPWTEYSISAGYDYDASDLKTPYSDEFSLGLDLKLAAGFGLDYNFVRRHHKDGIMQQTVKIGVNERGRDITQTQASNGGRSYYTGHTISLTNNSFDGHYFRLGTTWSDSSSNYIDYKSYSGAYYDERDGRDRSRVIYNGQLMDAAKLDMSKFNRPLQLVGHYQGKLAHNLDLGTTLIFTRRAPILISGDNETLSDGKKVNTYTSSHLPSSLRVDMNLGWDVIRHKDQTLRLSLDVQNVFNRKVPSGRGQFYKWVDGQGNVLNFFNYYARGRSFNARVDYRF</sequence>
<feature type="domain" description="Secretin/TonB short N-terminal" evidence="9">
    <location>
        <begin position="71"/>
        <end position="122"/>
    </location>
</feature>
<dbReference type="Gene3D" id="2.40.170.20">
    <property type="entry name" value="TonB-dependent receptor, beta-barrel domain"/>
    <property type="match status" value="1"/>
</dbReference>
<keyword evidence="3 7" id="KW-1134">Transmembrane beta strand</keyword>
<feature type="signal peptide" evidence="8">
    <location>
        <begin position="1"/>
        <end position="43"/>
    </location>
</feature>
<dbReference type="SUPFAM" id="SSF56935">
    <property type="entry name" value="Porins"/>
    <property type="match status" value="1"/>
</dbReference>
<keyword evidence="11" id="KW-1185">Reference proteome</keyword>
<feature type="chain" id="PRO_5013336315" evidence="8">
    <location>
        <begin position="44"/>
        <end position="991"/>
    </location>
</feature>
<name>A0A1M4VYC1_9BURK</name>
<evidence type="ECO:0000259" key="9">
    <source>
        <dbReference type="SMART" id="SM00965"/>
    </source>
</evidence>
<dbReference type="RefSeq" id="WP_073354809.1">
    <property type="nucleotide sequence ID" value="NZ_FQUZ01000006.1"/>
</dbReference>
<protein>
    <submittedName>
        <fullName evidence="10">TonB-dependent Receptor Plug Domain</fullName>
    </submittedName>
</protein>